<evidence type="ECO:0000313" key="3">
    <source>
        <dbReference type="Proteomes" id="UP001218218"/>
    </source>
</evidence>
<evidence type="ECO:0008006" key="4">
    <source>
        <dbReference type="Google" id="ProtNLM"/>
    </source>
</evidence>
<gene>
    <name evidence="2" type="ORF">DFH08DRAFT_827284</name>
</gene>
<evidence type="ECO:0000313" key="2">
    <source>
        <dbReference type="EMBL" id="KAJ7301744.1"/>
    </source>
</evidence>
<dbReference type="EMBL" id="JARIHO010000128">
    <property type="protein sequence ID" value="KAJ7301744.1"/>
    <property type="molecule type" value="Genomic_DNA"/>
</dbReference>
<comment type="caution">
    <text evidence="2">The sequence shown here is derived from an EMBL/GenBank/DDBJ whole genome shotgun (WGS) entry which is preliminary data.</text>
</comment>
<keyword evidence="1" id="KW-0732">Signal</keyword>
<proteinExistence type="predicted"/>
<keyword evidence="3" id="KW-1185">Reference proteome</keyword>
<sequence length="118" mass="13600">MESRRSCRHSFATPLHMVFLLLTLRLVTVVQKCLLSSLSILASPPLNAPARRSLKTDDCRATKIELRPRSKKQFRPLAVTGLPDPQGVLVLQHWARNEWLLSPNGKHKVNQRSYWWFS</sequence>
<organism evidence="2 3">
    <name type="scientific">Mycena albidolilacea</name>
    <dbReference type="NCBI Taxonomy" id="1033008"/>
    <lineage>
        <taxon>Eukaryota</taxon>
        <taxon>Fungi</taxon>
        <taxon>Dikarya</taxon>
        <taxon>Basidiomycota</taxon>
        <taxon>Agaricomycotina</taxon>
        <taxon>Agaricomycetes</taxon>
        <taxon>Agaricomycetidae</taxon>
        <taxon>Agaricales</taxon>
        <taxon>Marasmiineae</taxon>
        <taxon>Mycenaceae</taxon>
        <taxon>Mycena</taxon>
    </lineage>
</organism>
<reference evidence="2" key="1">
    <citation type="submission" date="2023-03" db="EMBL/GenBank/DDBJ databases">
        <title>Massive genome expansion in bonnet fungi (Mycena s.s.) driven by repeated elements and novel gene families across ecological guilds.</title>
        <authorList>
            <consortium name="Lawrence Berkeley National Laboratory"/>
            <person name="Harder C.B."/>
            <person name="Miyauchi S."/>
            <person name="Viragh M."/>
            <person name="Kuo A."/>
            <person name="Thoen E."/>
            <person name="Andreopoulos B."/>
            <person name="Lu D."/>
            <person name="Skrede I."/>
            <person name="Drula E."/>
            <person name="Henrissat B."/>
            <person name="Morin E."/>
            <person name="Kohler A."/>
            <person name="Barry K."/>
            <person name="LaButti K."/>
            <person name="Morin E."/>
            <person name="Salamov A."/>
            <person name="Lipzen A."/>
            <person name="Mereny Z."/>
            <person name="Hegedus B."/>
            <person name="Baldrian P."/>
            <person name="Stursova M."/>
            <person name="Weitz H."/>
            <person name="Taylor A."/>
            <person name="Grigoriev I.V."/>
            <person name="Nagy L.G."/>
            <person name="Martin F."/>
            <person name="Kauserud H."/>
        </authorList>
    </citation>
    <scope>NUCLEOTIDE SEQUENCE</scope>
    <source>
        <strain evidence="2">CBHHK002</strain>
    </source>
</reference>
<dbReference type="Proteomes" id="UP001218218">
    <property type="component" value="Unassembled WGS sequence"/>
</dbReference>
<accession>A0AAD6YYI6</accession>
<feature type="signal peptide" evidence="1">
    <location>
        <begin position="1"/>
        <end position="32"/>
    </location>
</feature>
<protein>
    <recommendedName>
        <fullName evidence="4">Secreted protein</fullName>
    </recommendedName>
</protein>
<feature type="chain" id="PRO_5042028791" description="Secreted protein" evidence="1">
    <location>
        <begin position="33"/>
        <end position="118"/>
    </location>
</feature>
<dbReference type="AlphaFoldDB" id="A0AAD6YYI6"/>
<evidence type="ECO:0000256" key="1">
    <source>
        <dbReference type="SAM" id="SignalP"/>
    </source>
</evidence>
<name>A0AAD6YYI6_9AGAR</name>